<evidence type="ECO:0000256" key="4">
    <source>
        <dbReference type="ARBA" id="ARBA00022801"/>
    </source>
</evidence>
<accession>A0A7W6CTE5</accession>
<keyword evidence="2" id="KW-0662">Pyridine nucleotide biosynthesis</keyword>
<evidence type="ECO:0000256" key="2">
    <source>
        <dbReference type="ARBA" id="ARBA00022642"/>
    </source>
</evidence>
<evidence type="ECO:0000313" key="10">
    <source>
        <dbReference type="EMBL" id="MBB3963380.1"/>
    </source>
</evidence>
<dbReference type="AlphaFoldDB" id="A0A7W6CTE5"/>
<dbReference type="Proteomes" id="UP000582090">
    <property type="component" value="Unassembled WGS sequence"/>
</dbReference>
<gene>
    <name evidence="10" type="ORF">GGQ67_001005</name>
</gene>
<dbReference type="GO" id="GO:0019363">
    <property type="term" value="P:pyridine nucleotide biosynthetic process"/>
    <property type="evidence" value="ECO:0007669"/>
    <property type="project" value="UniProtKB-KW"/>
</dbReference>
<evidence type="ECO:0000256" key="5">
    <source>
        <dbReference type="ARBA" id="ARBA00037900"/>
    </source>
</evidence>
<evidence type="ECO:0000313" key="11">
    <source>
        <dbReference type="Proteomes" id="UP000582090"/>
    </source>
</evidence>
<dbReference type="NCBIfam" id="NF008623">
    <property type="entry name" value="PRK11609.1"/>
    <property type="match status" value="1"/>
</dbReference>
<evidence type="ECO:0000256" key="3">
    <source>
        <dbReference type="ARBA" id="ARBA00022723"/>
    </source>
</evidence>
<dbReference type="CDD" id="cd01011">
    <property type="entry name" value="nicotinamidase"/>
    <property type="match status" value="1"/>
</dbReference>
<dbReference type="Pfam" id="PF00857">
    <property type="entry name" value="Isochorismatase"/>
    <property type="match status" value="1"/>
</dbReference>
<dbReference type="InterPro" id="IPR052347">
    <property type="entry name" value="Isochorismatase_Nicotinamidase"/>
</dbReference>
<comment type="caution">
    <text evidence="10">The sequence shown here is derived from an EMBL/GenBank/DDBJ whole genome shotgun (WGS) entry which is preliminary data.</text>
</comment>
<keyword evidence="3" id="KW-0479">Metal-binding</keyword>
<organism evidence="10 11">
    <name type="scientific">Rhizobium metallidurans</name>
    <dbReference type="NCBI Taxonomy" id="1265931"/>
    <lineage>
        <taxon>Bacteria</taxon>
        <taxon>Pseudomonadati</taxon>
        <taxon>Pseudomonadota</taxon>
        <taxon>Alphaproteobacteria</taxon>
        <taxon>Hyphomicrobiales</taxon>
        <taxon>Rhizobiaceae</taxon>
        <taxon>Rhizobium/Agrobacterium group</taxon>
        <taxon>Rhizobium</taxon>
    </lineage>
</organism>
<dbReference type="GO" id="GO:0046872">
    <property type="term" value="F:metal ion binding"/>
    <property type="evidence" value="ECO:0007669"/>
    <property type="project" value="UniProtKB-KW"/>
</dbReference>
<proteinExistence type="inferred from homology"/>
<keyword evidence="4 10" id="KW-0378">Hydrolase</keyword>
<evidence type="ECO:0000256" key="6">
    <source>
        <dbReference type="ARBA" id="ARBA00039017"/>
    </source>
</evidence>
<name>A0A7W6CTE5_9HYPH</name>
<evidence type="ECO:0000256" key="8">
    <source>
        <dbReference type="ARBA" id="ARBA00072277"/>
    </source>
</evidence>
<reference evidence="10 11" key="1">
    <citation type="submission" date="2020-08" db="EMBL/GenBank/DDBJ databases">
        <title>Genomic Encyclopedia of Type Strains, Phase IV (KMG-IV): sequencing the most valuable type-strain genomes for metagenomic binning, comparative biology and taxonomic classification.</title>
        <authorList>
            <person name="Goeker M."/>
        </authorList>
    </citation>
    <scope>NUCLEOTIDE SEQUENCE [LARGE SCALE GENOMIC DNA]</scope>
    <source>
        <strain evidence="10 11">DSM 26575</strain>
    </source>
</reference>
<dbReference type="EC" id="3.5.1.19" evidence="6"/>
<feature type="domain" description="Isochorismatase-like" evidence="9">
    <location>
        <begin position="3"/>
        <end position="204"/>
    </location>
</feature>
<dbReference type="FunFam" id="3.40.50.850:FF:000006">
    <property type="entry name" value="Bifunctional pyrazinamidase/nicotinamidase"/>
    <property type="match status" value="1"/>
</dbReference>
<sequence length="208" mass="22675">MKALLLIDIQNGFCPGGNLAVPDGDKVVPVANRLIASGRYDLIVASQDWHPEGHGSFASAHPGKQPFELHELSGKPQMMWPDHCVQGTRDAELHPELRVPEIDVIFQKGEKHHVDSYSAFRDNDQDAITGLADYLREQGVTELDLCGLATDYCVKFSALDALEMLPGVKLRFIEDASRGITPDGVAAAIKEMRESGIDIVTSEQLIGG</sequence>
<protein>
    <recommendedName>
        <fullName evidence="8">Nicotinamidase</fullName>
        <ecNumber evidence="6">3.5.1.19</ecNumber>
    </recommendedName>
    <alternativeName>
        <fullName evidence="7">Nicotinamide deamidase</fullName>
    </alternativeName>
</protein>
<dbReference type="PANTHER" id="PTHR11080:SF2">
    <property type="entry name" value="LD05707P"/>
    <property type="match status" value="1"/>
</dbReference>
<keyword evidence="11" id="KW-1185">Reference proteome</keyword>
<dbReference type="EMBL" id="JACIDW010000002">
    <property type="protein sequence ID" value="MBB3963380.1"/>
    <property type="molecule type" value="Genomic_DNA"/>
</dbReference>
<evidence type="ECO:0000256" key="7">
    <source>
        <dbReference type="ARBA" id="ARBA00043224"/>
    </source>
</evidence>
<comment type="pathway">
    <text evidence="5">Cofactor biosynthesis; nicotinate biosynthesis; nicotinate from nicotinamide: step 1/1.</text>
</comment>
<evidence type="ECO:0000256" key="1">
    <source>
        <dbReference type="ARBA" id="ARBA00006336"/>
    </source>
</evidence>
<evidence type="ECO:0000259" key="9">
    <source>
        <dbReference type="Pfam" id="PF00857"/>
    </source>
</evidence>
<dbReference type="InterPro" id="IPR000868">
    <property type="entry name" value="Isochorismatase-like_dom"/>
</dbReference>
<dbReference type="InterPro" id="IPR036380">
    <property type="entry name" value="Isochorismatase-like_sf"/>
</dbReference>
<comment type="similarity">
    <text evidence="1">Belongs to the isochorismatase family.</text>
</comment>
<dbReference type="SUPFAM" id="SSF52499">
    <property type="entry name" value="Isochorismatase-like hydrolases"/>
    <property type="match status" value="1"/>
</dbReference>
<dbReference type="GO" id="GO:0008936">
    <property type="term" value="F:nicotinamidase activity"/>
    <property type="evidence" value="ECO:0007669"/>
    <property type="project" value="UniProtKB-EC"/>
</dbReference>
<dbReference type="Gene3D" id="3.40.50.850">
    <property type="entry name" value="Isochorismatase-like"/>
    <property type="match status" value="1"/>
</dbReference>
<dbReference type="RefSeq" id="WP_183899095.1">
    <property type="nucleotide sequence ID" value="NZ_JACIDW010000002.1"/>
</dbReference>
<dbReference type="PANTHER" id="PTHR11080">
    <property type="entry name" value="PYRAZINAMIDASE/NICOTINAMIDASE"/>
    <property type="match status" value="1"/>
</dbReference>